<dbReference type="RefSeq" id="XP_033395813.1">
    <property type="nucleotide sequence ID" value="XM_033540836.1"/>
</dbReference>
<evidence type="ECO:0000256" key="1">
    <source>
        <dbReference type="SAM" id="MobiDB-lite"/>
    </source>
</evidence>
<evidence type="ECO:0000313" key="2">
    <source>
        <dbReference type="EMBL" id="KAF2140100.1"/>
    </source>
</evidence>
<organism evidence="2 3">
    <name type="scientific">Aplosporella prunicola CBS 121167</name>
    <dbReference type="NCBI Taxonomy" id="1176127"/>
    <lineage>
        <taxon>Eukaryota</taxon>
        <taxon>Fungi</taxon>
        <taxon>Dikarya</taxon>
        <taxon>Ascomycota</taxon>
        <taxon>Pezizomycotina</taxon>
        <taxon>Dothideomycetes</taxon>
        <taxon>Dothideomycetes incertae sedis</taxon>
        <taxon>Botryosphaeriales</taxon>
        <taxon>Aplosporellaceae</taxon>
        <taxon>Aplosporella</taxon>
    </lineage>
</organism>
<sequence>MAPLTGQELYKRHERKKIKDNPDDTRHRLNADELDTRLNGDYNTLDSTERRAWVVRAEELAALPDDFHHQIITAEDIYCNNEEVRKIRRKAMKRKREVKSTDEIHRRLKRRWTRLNPNQRDNFLDEEIVINEARRLIRRRIRGDPVVKKKAYEYTHEPVMEMQIAREMGTRFTELEKYQWKCHKIIGEGGNGRAMLFRKADDNNNTLKVSVLKRIITGMLTVRTACRG</sequence>
<name>A0A6A6B7Q9_9PEZI</name>
<feature type="region of interest" description="Disordered" evidence="1">
    <location>
        <begin position="1"/>
        <end position="27"/>
    </location>
</feature>
<dbReference type="AlphaFoldDB" id="A0A6A6B7Q9"/>
<gene>
    <name evidence="2" type="ORF">K452DRAFT_289494</name>
</gene>
<dbReference type="Proteomes" id="UP000799438">
    <property type="component" value="Unassembled WGS sequence"/>
</dbReference>
<dbReference type="EMBL" id="ML995491">
    <property type="protein sequence ID" value="KAF2140100.1"/>
    <property type="molecule type" value="Genomic_DNA"/>
</dbReference>
<keyword evidence="3" id="KW-1185">Reference proteome</keyword>
<accession>A0A6A6B7Q9</accession>
<reference evidence="2" key="1">
    <citation type="journal article" date="2020" name="Stud. Mycol.">
        <title>101 Dothideomycetes genomes: a test case for predicting lifestyles and emergence of pathogens.</title>
        <authorList>
            <person name="Haridas S."/>
            <person name="Albert R."/>
            <person name="Binder M."/>
            <person name="Bloem J."/>
            <person name="Labutti K."/>
            <person name="Salamov A."/>
            <person name="Andreopoulos B."/>
            <person name="Baker S."/>
            <person name="Barry K."/>
            <person name="Bills G."/>
            <person name="Bluhm B."/>
            <person name="Cannon C."/>
            <person name="Castanera R."/>
            <person name="Culley D."/>
            <person name="Daum C."/>
            <person name="Ezra D."/>
            <person name="Gonzalez J."/>
            <person name="Henrissat B."/>
            <person name="Kuo A."/>
            <person name="Liang C."/>
            <person name="Lipzen A."/>
            <person name="Lutzoni F."/>
            <person name="Magnuson J."/>
            <person name="Mondo S."/>
            <person name="Nolan M."/>
            <person name="Ohm R."/>
            <person name="Pangilinan J."/>
            <person name="Park H.-J."/>
            <person name="Ramirez L."/>
            <person name="Alfaro M."/>
            <person name="Sun H."/>
            <person name="Tritt A."/>
            <person name="Yoshinaga Y."/>
            <person name="Zwiers L.-H."/>
            <person name="Turgeon B."/>
            <person name="Goodwin S."/>
            <person name="Spatafora J."/>
            <person name="Crous P."/>
            <person name="Grigoriev I."/>
        </authorList>
    </citation>
    <scope>NUCLEOTIDE SEQUENCE</scope>
    <source>
        <strain evidence="2">CBS 121167</strain>
    </source>
</reference>
<feature type="compositionally biased region" description="Basic and acidic residues" evidence="1">
    <location>
        <begin position="17"/>
        <end position="27"/>
    </location>
</feature>
<proteinExistence type="predicted"/>
<evidence type="ECO:0000313" key="3">
    <source>
        <dbReference type="Proteomes" id="UP000799438"/>
    </source>
</evidence>
<dbReference type="GeneID" id="54298332"/>
<protein>
    <submittedName>
        <fullName evidence="2">Uncharacterized protein</fullName>
    </submittedName>
</protein>